<sequence length="515" mass="53767">MNEKLLHSFPFRHRRAVAVAVIALAGAVGTSLAVTGGEALLKKPPVVKLDSTPVNRGGLEPASYANVAKAVSPSVVKIVTEIPGQTVSMQPGQGFGMDNPFFRQFFGGQLPEVRQAPEVGIGSGVIISSDGYIVTNNHVVKGADRVTVYLNDGRELHAKIIGRDPQTDLAVVKIDSKNLPAITFADSAKAEVGDRVLAIGNPFGIGETVTSGIISAKGRRPGLGLAYEDFLQTDAAINPGNSGGALVDIEGRLVGINTAILTRSGGFQGVGLAIPSDLVRTVVDSIVQYGKVVRGFLGVTIQKLTPSLADSFGLSDTTKGAIVTDVRPGGPAEKAGLKSGDVITEIDGKQVKDPSDISLSVAQMAPDSKVVMKVERNGKPMTIDAIVGKMPADYGNMMAQENGGGDNSSSLNNNDQGVLNGVAVADLDSATRRELNVPYRIHGAVITDVDPNSASARAGLKPGDIILEIDHHPVRNADDAVRLTQNATSKKTLVKLWSRGGIIYAVVDESHTPSS</sequence>
<evidence type="ECO:0000256" key="4">
    <source>
        <dbReference type="ARBA" id="ARBA00022729"/>
    </source>
</evidence>
<keyword evidence="8" id="KW-0720">Serine protease</keyword>
<comment type="similarity">
    <text evidence="2">Belongs to the peptidase S1C family.</text>
</comment>
<dbReference type="AlphaFoldDB" id="A0A1J5T683"/>
<reference evidence="10" key="1">
    <citation type="submission" date="2016-10" db="EMBL/GenBank/DDBJ databases">
        <title>Sequence of Gallionella enrichment culture.</title>
        <authorList>
            <person name="Poehlein A."/>
            <person name="Muehling M."/>
            <person name="Daniel R."/>
        </authorList>
    </citation>
    <scope>NUCLEOTIDE SEQUENCE</scope>
</reference>
<dbReference type="PANTHER" id="PTHR22939:SF129">
    <property type="entry name" value="SERINE PROTEASE HTRA2, MITOCHONDRIAL"/>
    <property type="match status" value="1"/>
</dbReference>
<gene>
    <name evidence="10" type="primary">degP1_3</name>
    <name evidence="10" type="ORF">GALL_85490</name>
</gene>
<evidence type="ECO:0000256" key="8">
    <source>
        <dbReference type="ARBA" id="ARBA00022825"/>
    </source>
</evidence>
<dbReference type="SUPFAM" id="SSF50494">
    <property type="entry name" value="Trypsin-like serine proteases"/>
    <property type="match status" value="1"/>
</dbReference>
<dbReference type="PRINTS" id="PR00834">
    <property type="entry name" value="PROTEASES2C"/>
</dbReference>
<dbReference type="Pfam" id="PF17820">
    <property type="entry name" value="PDZ_6"/>
    <property type="match status" value="1"/>
</dbReference>
<dbReference type="InterPro" id="IPR036034">
    <property type="entry name" value="PDZ_sf"/>
</dbReference>
<evidence type="ECO:0000256" key="6">
    <source>
        <dbReference type="ARBA" id="ARBA00022764"/>
    </source>
</evidence>
<keyword evidence="4" id="KW-0732">Signal</keyword>
<dbReference type="InterPro" id="IPR001940">
    <property type="entry name" value="Peptidase_S1C"/>
</dbReference>
<keyword evidence="3 10" id="KW-0645">Protease</keyword>
<dbReference type="EC" id="3.4.21.107" evidence="10"/>
<dbReference type="SUPFAM" id="SSF50156">
    <property type="entry name" value="PDZ domain-like"/>
    <property type="match status" value="2"/>
</dbReference>
<dbReference type="Pfam" id="PF13180">
    <property type="entry name" value="PDZ_2"/>
    <property type="match status" value="1"/>
</dbReference>
<dbReference type="SMART" id="SM00228">
    <property type="entry name" value="PDZ"/>
    <property type="match status" value="2"/>
</dbReference>
<dbReference type="NCBIfam" id="TIGR02037">
    <property type="entry name" value="degP_htrA_DO"/>
    <property type="match status" value="1"/>
</dbReference>
<feature type="domain" description="PDZ" evidence="9">
    <location>
        <begin position="286"/>
        <end position="378"/>
    </location>
</feature>
<keyword evidence="7 10" id="KW-0378">Hydrolase</keyword>
<dbReference type="GO" id="GO:0004252">
    <property type="term" value="F:serine-type endopeptidase activity"/>
    <property type="evidence" value="ECO:0007669"/>
    <property type="project" value="InterPro"/>
</dbReference>
<feature type="domain" description="PDZ" evidence="9">
    <location>
        <begin position="408"/>
        <end position="493"/>
    </location>
</feature>
<organism evidence="10">
    <name type="scientific">mine drainage metagenome</name>
    <dbReference type="NCBI Taxonomy" id="410659"/>
    <lineage>
        <taxon>unclassified sequences</taxon>
        <taxon>metagenomes</taxon>
        <taxon>ecological metagenomes</taxon>
    </lineage>
</organism>
<dbReference type="InterPro" id="IPR041489">
    <property type="entry name" value="PDZ_6"/>
</dbReference>
<comment type="caution">
    <text evidence="10">The sequence shown here is derived from an EMBL/GenBank/DDBJ whole genome shotgun (WGS) entry which is preliminary data.</text>
</comment>
<evidence type="ECO:0000256" key="1">
    <source>
        <dbReference type="ARBA" id="ARBA00004418"/>
    </source>
</evidence>
<evidence type="ECO:0000256" key="2">
    <source>
        <dbReference type="ARBA" id="ARBA00010541"/>
    </source>
</evidence>
<dbReference type="Gene3D" id="2.40.10.120">
    <property type="match status" value="1"/>
</dbReference>
<dbReference type="Gene3D" id="2.30.42.10">
    <property type="match status" value="2"/>
</dbReference>
<proteinExistence type="inferred from homology"/>
<protein>
    <submittedName>
        <fullName evidence="10">Putative periplasmic serine endoprotease DegP-like</fullName>
        <ecNumber evidence="10">3.4.21.107</ecNumber>
    </submittedName>
</protein>
<comment type="subcellular location">
    <subcellularLocation>
        <location evidence="1">Periplasm</location>
    </subcellularLocation>
</comment>
<evidence type="ECO:0000313" key="10">
    <source>
        <dbReference type="EMBL" id="OIR09316.1"/>
    </source>
</evidence>
<keyword evidence="5" id="KW-0677">Repeat</keyword>
<evidence type="ECO:0000259" key="9">
    <source>
        <dbReference type="PROSITE" id="PS50106"/>
    </source>
</evidence>
<name>A0A1J5T683_9ZZZZ</name>
<dbReference type="PROSITE" id="PS50106">
    <property type="entry name" value="PDZ"/>
    <property type="match status" value="2"/>
</dbReference>
<dbReference type="GO" id="GO:0042597">
    <property type="term" value="C:periplasmic space"/>
    <property type="evidence" value="ECO:0007669"/>
    <property type="project" value="UniProtKB-SubCell"/>
</dbReference>
<dbReference type="InterPro" id="IPR011782">
    <property type="entry name" value="Pept_S1C_Do"/>
</dbReference>
<dbReference type="CDD" id="cd10839">
    <property type="entry name" value="cpPDZ1_DegP-like"/>
    <property type="match status" value="1"/>
</dbReference>
<dbReference type="Pfam" id="PF13365">
    <property type="entry name" value="Trypsin_2"/>
    <property type="match status" value="1"/>
</dbReference>
<evidence type="ECO:0000256" key="7">
    <source>
        <dbReference type="ARBA" id="ARBA00022801"/>
    </source>
</evidence>
<evidence type="ECO:0000256" key="5">
    <source>
        <dbReference type="ARBA" id="ARBA00022737"/>
    </source>
</evidence>
<keyword evidence="6" id="KW-0574">Periplasm</keyword>
<dbReference type="EMBL" id="MLJW01000027">
    <property type="protein sequence ID" value="OIR09316.1"/>
    <property type="molecule type" value="Genomic_DNA"/>
</dbReference>
<accession>A0A1J5T683</accession>
<dbReference type="InterPro" id="IPR009003">
    <property type="entry name" value="Peptidase_S1_PA"/>
</dbReference>
<dbReference type="InterPro" id="IPR001478">
    <property type="entry name" value="PDZ"/>
</dbReference>
<dbReference type="GO" id="GO:0006508">
    <property type="term" value="P:proteolysis"/>
    <property type="evidence" value="ECO:0007669"/>
    <property type="project" value="UniProtKB-KW"/>
</dbReference>
<evidence type="ECO:0000256" key="3">
    <source>
        <dbReference type="ARBA" id="ARBA00022670"/>
    </source>
</evidence>
<dbReference type="PANTHER" id="PTHR22939">
    <property type="entry name" value="SERINE PROTEASE FAMILY S1C HTRA-RELATED"/>
    <property type="match status" value="1"/>
</dbReference>